<dbReference type="InterPro" id="IPR050834">
    <property type="entry name" value="Glycosyltransf_2"/>
</dbReference>
<dbReference type="InterPro" id="IPR001173">
    <property type="entry name" value="Glyco_trans_2-like"/>
</dbReference>
<dbReference type="EMBL" id="JBEGIE010000055">
    <property type="protein sequence ID" value="MEV4913525.1"/>
    <property type="molecule type" value="Genomic_DNA"/>
</dbReference>
<protein>
    <submittedName>
        <fullName evidence="2">Glycosyltransferase family 2 protein</fullName>
    </submittedName>
</protein>
<comment type="caution">
    <text evidence="2">The sequence shown here is derived from an EMBL/GenBank/DDBJ whole genome shotgun (WGS) entry which is preliminary data.</text>
</comment>
<dbReference type="Gene3D" id="3.90.550.10">
    <property type="entry name" value="Spore Coat Polysaccharide Biosynthesis Protein SpsA, Chain A"/>
    <property type="match status" value="1"/>
</dbReference>
<gene>
    <name evidence="2" type="ORF">MRBLBA1_004437</name>
</gene>
<feature type="domain" description="Glycosyltransferase 2-like" evidence="1">
    <location>
        <begin position="9"/>
        <end position="141"/>
    </location>
</feature>
<evidence type="ECO:0000313" key="2">
    <source>
        <dbReference type="EMBL" id="MEV4913525.1"/>
    </source>
</evidence>
<dbReference type="InterPro" id="IPR029044">
    <property type="entry name" value="Nucleotide-diphossugar_trans"/>
</dbReference>
<accession>A0ABV3IGW4</accession>
<organism evidence="2 3">
    <name type="scientific">Bacillus proteolyticus</name>
    <dbReference type="NCBI Taxonomy" id="2026192"/>
    <lineage>
        <taxon>Bacteria</taxon>
        <taxon>Bacillati</taxon>
        <taxon>Bacillota</taxon>
        <taxon>Bacilli</taxon>
        <taxon>Bacillales</taxon>
        <taxon>Bacillaceae</taxon>
        <taxon>Bacillus</taxon>
        <taxon>Bacillus cereus group</taxon>
    </lineage>
</organism>
<dbReference type="Proteomes" id="UP001552502">
    <property type="component" value="Unassembled WGS sequence"/>
</dbReference>
<name>A0ABV3IGW4_9BACI</name>
<proteinExistence type="predicted"/>
<keyword evidence="3" id="KW-1185">Reference proteome</keyword>
<dbReference type="PANTHER" id="PTHR43685">
    <property type="entry name" value="GLYCOSYLTRANSFERASE"/>
    <property type="match status" value="1"/>
</dbReference>
<reference evidence="2 3" key="1">
    <citation type="journal article" date="2023" name="Proc. Natl. Acad. Sci. U.S.A.">
        <title>Bacterial tolerance to host-exuded specialized metabolites structures the maize root microbiome.</title>
        <authorList>
            <person name="Thoenen L."/>
            <person name="Giroud C."/>
            <person name="Kreuzer M."/>
            <person name="Waelchli J."/>
            <person name="Gfeller V."/>
            <person name="Deslandes-Herold G."/>
            <person name="Mateo P."/>
            <person name="Robert C.A.M."/>
            <person name="Ahrens C.H."/>
            <person name="Rubio-Somoza I."/>
            <person name="Bruggmann R."/>
            <person name="Erb M."/>
            <person name="Schlaeppi K."/>
        </authorList>
    </citation>
    <scope>NUCLEOTIDE SEQUENCE [LARGE SCALE GENOMIC DNA]</scope>
    <source>
        <strain evidence="2 3">LBA1-1-1.1</strain>
    </source>
</reference>
<evidence type="ECO:0000259" key="1">
    <source>
        <dbReference type="Pfam" id="PF00535"/>
    </source>
</evidence>
<dbReference type="PANTHER" id="PTHR43685:SF2">
    <property type="entry name" value="GLYCOSYLTRANSFERASE 2-LIKE DOMAIN-CONTAINING PROTEIN"/>
    <property type="match status" value="1"/>
</dbReference>
<sequence length="301" mass="34761">MEKNEVLVSIVIPTYNRSELIKRTINSVLAQTYTNFELIIVDDASTDNTEEIVNEYHDDRIKFIKLNGNSKGTKPRNVGIKESKGEYIALLDSDDEWLPNKLENQLNFMRTFNDDSLVCFTDLILKGTKKTVYSNNRALFEEEDILEYIFLGKNWVQTSTYMFSSKLGKQTLFNPTLKKHQDWDFCLRLKKNGAKFVNFPEHLAIYYSDDREGRIGNNLKYKQSLEWINSVSNDISNEVKHAFLVRVMTKPLIFNKQRNKALSIYLDGKKNGVIGLSALGKGIIKCFMPLSIYRIIVKLKG</sequence>
<evidence type="ECO:0000313" key="3">
    <source>
        <dbReference type="Proteomes" id="UP001552502"/>
    </source>
</evidence>
<dbReference type="Pfam" id="PF00535">
    <property type="entry name" value="Glycos_transf_2"/>
    <property type="match status" value="1"/>
</dbReference>
<dbReference type="CDD" id="cd00761">
    <property type="entry name" value="Glyco_tranf_GTA_type"/>
    <property type="match status" value="1"/>
</dbReference>
<dbReference type="SUPFAM" id="SSF53448">
    <property type="entry name" value="Nucleotide-diphospho-sugar transferases"/>
    <property type="match status" value="1"/>
</dbReference>
<dbReference type="RefSeq" id="WP_180228673.1">
    <property type="nucleotide sequence ID" value="NZ_JBEGIE010000055.1"/>
</dbReference>